<dbReference type="Proteomes" id="UP001150062">
    <property type="component" value="Unassembled WGS sequence"/>
</dbReference>
<feature type="transmembrane region" description="Helical" evidence="6">
    <location>
        <begin position="259"/>
        <end position="279"/>
    </location>
</feature>
<name>A0ABQ8YPR5_9EUKA</name>
<accession>A0ABQ8YPR5</accession>
<dbReference type="Pfam" id="PF06423">
    <property type="entry name" value="GWT1"/>
    <property type="match status" value="2"/>
</dbReference>
<sequence length="523" mass="59922">MKRSEEYRQLQIEFVTGLKGSTFWEVEKLTLFFYISTLFSRSLIQVLFGNRYPEGKAKRISLFIVEFLSFALPNILILAFSDYFLIIASAVFLLIVLFHFLKGPIFCSFKRPAKHDEKFIVFIGSFRGALVLCTAISILAVDFHFFPRKFAKTEDYGISHMDIGVGTFVMSNALVSQPVREYVSNMFSSTHQNDEHQVQTKINQTKKTIKSTTKNQKQNQNKNQNKNQKKNKNKNKMQYKKVYPKQQQKKQGIKNVLNIFLKSLKGSSPILIIGLLRLYLTKSVNYQEHVSEYGAHWNFFVSLAFLSLFYSLISHLVTPKYSGLFGVILLAIYQTLLSKFGLAEWILSDQRRNLFEANKEGACSLVGYLALFLIGSNLGYLILKNVRSKQNSWKAFTLKLVATDILLFVCAALSHAYIQKSSRKMVNCTYCLFVLSNSILSIVCFSLIDSFTVTPQHQLQSSFTKNQLPMFLFANMLTGLINICFETLYINNLLSAIILSIYMLLLTSSAQILKNLNINLKFW</sequence>
<feature type="transmembrane region" description="Helical" evidence="6">
    <location>
        <begin position="323"/>
        <end position="342"/>
    </location>
</feature>
<feature type="transmembrane region" description="Helical" evidence="6">
    <location>
        <begin position="362"/>
        <end position="383"/>
    </location>
</feature>
<dbReference type="EMBL" id="JAOAOG010000133">
    <property type="protein sequence ID" value="KAJ6246607.1"/>
    <property type="molecule type" value="Genomic_DNA"/>
</dbReference>
<dbReference type="PANTHER" id="PTHR20661:SF0">
    <property type="entry name" value="PHOSPHATIDYLINOSITOL-GLYCAN BIOSYNTHESIS CLASS W PROTEIN"/>
    <property type="match status" value="1"/>
</dbReference>
<feature type="transmembrane region" description="Helical" evidence="6">
    <location>
        <begin position="468"/>
        <end position="485"/>
    </location>
</feature>
<evidence type="ECO:0000256" key="5">
    <source>
        <dbReference type="SAM" id="MobiDB-lite"/>
    </source>
</evidence>
<feature type="transmembrane region" description="Helical" evidence="6">
    <location>
        <begin position="299"/>
        <end position="317"/>
    </location>
</feature>
<proteinExistence type="predicted"/>
<feature type="transmembrane region" description="Helical" evidence="6">
    <location>
        <begin position="86"/>
        <end position="107"/>
    </location>
</feature>
<protein>
    <submittedName>
        <fullName evidence="7">Phosphatidylinositol-glycan biosynthesis class w protein</fullName>
    </submittedName>
</protein>
<dbReference type="PANTHER" id="PTHR20661">
    <property type="entry name" value="PHOSPHATIDYLINOSITOL-GLYCAN BIOSYNTHESIS CLASS W PROTEIN"/>
    <property type="match status" value="1"/>
</dbReference>
<comment type="caution">
    <text evidence="7">The sequence shown here is derived from an EMBL/GenBank/DDBJ whole genome shotgun (WGS) entry which is preliminary data.</text>
</comment>
<feature type="transmembrane region" description="Helical" evidence="6">
    <location>
        <begin position="60"/>
        <end position="80"/>
    </location>
</feature>
<feature type="compositionally biased region" description="Low complexity" evidence="5">
    <location>
        <begin position="199"/>
        <end position="226"/>
    </location>
</feature>
<evidence type="ECO:0000313" key="7">
    <source>
        <dbReference type="EMBL" id="KAJ6246607.1"/>
    </source>
</evidence>
<dbReference type="PIRSF" id="PIRSF017321">
    <property type="entry name" value="GWT1"/>
    <property type="match status" value="1"/>
</dbReference>
<evidence type="ECO:0000256" key="6">
    <source>
        <dbReference type="SAM" id="Phobius"/>
    </source>
</evidence>
<dbReference type="InterPro" id="IPR009447">
    <property type="entry name" value="PIGW/GWT1"/>
</dbReference>
<keyword evidence="2 6" id="KW-0812">Transmembrane</keyword>
<feature type="transmembrane region" description="Helical" evidence="6">
    <location>
        <begin position="492"/>
        <end position="513"/>
    </location>
</feature>
<feature type="transmembrane region" description="Helical" evidence="6">
    <location>
        <begin position="430"/>
        <end position="448"/>
    </location>
</feature>
<evidence type="ECO:0000256" key="2">
    <source>
        <dbReference type="ARBA" id="ARBA00022692"/>
    </source>
</evidence>
<feature type="transmembrane region" description="Helical" evidence="6">
    <location>
        <begin position="119"/>
        <end position="141"/>
    </location>
</feature>
<feature type="transmembrane region" description="Helical" evidence="6">
    <location>
        <begin position="395"/>
        <end position="418"/>
    </location>
</feature>
<keyword evidence="8" id="KW-1185">Reference proteome</keyword>
<organism evidence="7 8">
    <name type="scientific">Anaeramoeba flamelloides</name>
    <dbReference type="NCBI Taxonomy" id="1746091"/>
    <lineage>
        <taxon>Eukaryota</taxon>
        <taxon>Metamonada</taxon>
        <taxon>Anaeramoebidae</taxon>
        <taxon>Anaeramoeba</taxon>
    </lineage>
</organism>
<keyword evidence="4 6" id="KW-0472">Membrane</keyword>
<feature type="compositionally biased region" description="Basic residues" evidence="5">
    <location>
        <begin position="227"/>
        <end position="237"/>
    </location>
</feature>
<evidence type="ECO:0000256" key="3">
    <source>
        <dbReference type="ARBA" id="ARBA00022989"/>
    </source>
</evidence>
<reference evidence="7" key="1">
    <citation type="submission" date="2022-08" db="EMBL/GenBank/DDBJ databases">
        <title>Novel sulfate-reducing endosymbionts in the free-living metamonad Anaeramoeba.</title>
        <authorList>
            <person name="Jerlstrom-Hultqvist J."/>
            <person name="Cepicka I."/>
            <person name="Gallot-Lavallee L."/>
            <person name="Salas-Leiva D."/>
            <person name="Curtis B.A."/>
            <person name="Zahonova K."/>
            <person name="Pipaliya S."/>
            <person name="Dacks J."/>
            <person name="Roger A.J."/>
        </authorList>
    </citation>
    <scope>NUCLEOTIDE SEQUENCE</scope>
    <source>
        <strain evidence="7">Schooner1</strain>
    </source>
</reference>
<feature type="region of interest" description="Disordered" evidence="5">
    <location>
        <begin position="190"/>
        <end position="237"/>
    </location>
</feature>
<keyword evidence="3 6" id="KW-1133">Transmembrane helix</keyword>
<comment type="subcellular location">
    <subcellularLocation>
        <location evidence="1">Membrane</location>
        <topology evidence="1">Multi-pass membrane protein</topology>
    </subcellularLocation>
</comment>
<evidence type="ECO:0000256" key="4">
    <source>
        <dbReference type="ARBA" id="ARBA00023136"/>
    </source>
</evidence>
<evidence type="ECO:0000256" key="1">
    <source>
        <dbReference type="ARBA" id="ARBA00004141"/>
    </source>
</evidence>
<evidence type="ECO:0000313" key="8">
    <source>
        <dbReference type="Proteomes" id="UP001150062"/>
    </source>
</evidence>
<gene>
    <name evidence="7" type="ORF">M0813_19274</name>
</gene>